<dbReference type="InterPro" id="IPR036188">
    <property type="entry name" value="FAD/NAD-bd_sf"/>
</dbReference>
<gene>
    <name evidence="2" type="ORF">BJ875DRAFT_220118</name>
</gene>
<evidence type="ECO:0000256" key="1">
    <source>
        <dbReference type="SAM" id="MobiDB-lite"/>
    </source>
</evidence>
<comment type="caution">
    <text evidence="2">The sequence shown here is derived from an EMBL/GenBank/DDBJ whole genome shotgun (WGS) entry which is preliminary data.</text>
</comment>
<proteinExistence type="predicted"/>
<organism evidence="2 3">
    <name type="scientific">Amylocarpus encephaloides</name>
    <dbReference type="NCBI Taxonomy" id="45428"/>
    <lineage>
        <taxon>Eukaryota</taxon>
        <taxon>Fungi</taxon>
        <taxon>Dikarya</taxon>
        <taxon>Ascomycota</taxon>
        <taxon>Pezizomycotina</taxon>
        <taxon>Leotiomycetes</taxon>
        <taxon>Helotiales</taxon>
        <taxon>Helotiales incertae sedis</taxon>
        <taxon>Amylocarpus</taxon>
    </lineage>
</organism>
<evidence type="ECO:0008006" key="4">
    <source>
        <dbReference type="Google" id="ProtNLM"/>
    </source>
</evidence>
<accession>A0A9P7YT26</accession>
<name>A0A9P7YT26_9HELO</name>
<dbReference type="Proteomes" id="UP000824998">
    <property type="component" value="Unassembled WGS sequence"/>
</dbReference>
<protein>
    <recommendedName>
        <fullName evidence="4">L-ornithine N(5)-monooxygenase</fullName>
    </recommendedName>
</protein>
<feature type="region of interest" description="Disordered" evidence="1">
    <location>
        <begin position="47"/>
        <end position="73"/>
    </location>
</feature>
<dbReference type="OrthoDB" id="76038at2759"/>
<dbReference type="SUPFAM" id="SSF51905">
    <property type="entry name" value="FAD/NAD(P)-binding domain"/>
    <property type="match status" value="1"/>
</dbReference>
<dbReference type="PANTHER" id="PTHR38663">
    <property type="match status" value="1"/>
</dbReference>
<feature type="region of interest" description="Disordered" evidence="1">
    <location>
        <begin position="506"/>
        <end position="550"/>
    </location>
</feature>
<evidence type="ECO:0000313" key="3">
    <source>
        <dbReference type="Proteomes" id="UP000824998"/>
    </source>
</evidence>
<evidence type="ECO:0000313" key="2">
    <source>
        <dbReference type="EMBL" id="KAG9239227.1"/>
    </source>
</evidence>
<dbReference type="PANTHER" id="PTHR38663:SF1">
    <property type="entry name" value="L-ORNITHINE N(5)-MONOOXYGENASE"/>
    <property type="match status" value="1"/>
</dbReference>
<keyword evidence="3" id="KW-1185">Reference proteome</keyword>
<reference evidence="2" key="1">
    <citation type="journal article" date="2021" name="IMA Fungus">
        <title>Genomic characterization of three marine fungi, including Emericellopsis atlantica sp. nov. with signatures of a generalist lifestyle and marine biomass degradation.</title>
        <authorList>
            <person name="Hagestad O.C."/>
            <person name="Hou L."/>
            <person name="Andersen J.H."/>
            <person name="Hansen E.H."/>
            <person name="Altermark B."/>
            <person name="Li C."/>
            <person name="Kuhnert E."/>
            <person name="Cox R.J."/>
            <person name="Crous P.W."/>
            <person name="Spatafora J.W."/>
            <person name="Lail K."/>
            <person name="Amirebrahimi M."/>
            <person name="Lipzen A."/>
            <person name="Pangilinan J."/>
            <person name="Andreopoulos W."/>
            <person name="Hayes R.D."/>
            <person name="Ng V."/>
            <person name="Grigoriev I.V."/>
            <person name="Jackson S.A."/>
            <person name="Sutton T.D.S."/>
            <person name="Dobson A.D.W."/>
            <person name="Rama T."/>
        </authorList>
    </citation>
    <scope>NUCLEOTIDE SEQUENCE</scope>
    <source>
        <strain evidence="2">TRa018bII</strain>
    </source>
</reference>
<dbReference type="AlphaFoldDB" id="A0A9P7YT26"/>
<sequence>MEEIGSHVHDVIIIGAGPCGLALAARLCEDTPASLFTESEHQRYHWMKSSASSKRNSKPLRTSRRSHTAPDRLLHGPKVACPLDIAVLDANQSEWMGGWNNNFKRLGISHLRSPMFFHTDPRDRDGLLEFAYLEGQEEDIREITGVVGKDLSKHQRKQKASKSRKSQEIAYLDERDRKDFFRPSQSLFARQCKIIAERYNISDMVQNSKVTSIAYSDYRAKSGIFTLQTSTGVKRARTVAFAAGSAAPPSIPLEYSFVHQNFEHVSLALAPTSPDSALPVGLRRRIAQGRPSSVAVVGGGLTSAQVTNAAIGIGVSKVHHIIRGSMKVKHFDFDLPWVGKYKNFLLASFWSADTDEERLEMMKAARGGGSITPEYKKILSNLVKISKAEIHENTKITDAKWDDDTAKWTLETKPSTGGLEVDHIVFATGAPPVFHNIEALKPLSEMAPIKVVGGLPCITEDLMWNDDIPFFFTGHLAALKLGPAGPNLEGARQGAERIAGKLAEIFSEDRPDSGYGSQSGDQKSEVDMGRLGLGRDNQFDILASTSDSSQ</sequence>
<dbReference type="Gene3D" id="3.50.50.60">
    <property type="entry name" value="FAD/NAD(P)-binding domain"/>
    <property type="match status" value="2"/>
</dbReference>
<dbReference type="EMBL" id="MU251360">
    <property type="protein sequence ID" value="KAG9239227.1"/>
    <property type="molecule type" value="Genomic_DNA"/>
</dbReference>
<feature type="compositionally biased region" description="Basic residues" evidence="1">
    <location>
        <begin position="55"/>
        <end position="67"/>
    </location>
</feature>